<dbReference type="InterPro" id="IPR016187">
    <property type="entry name" value="CTDL_fold"/>
</dbReference>
<keyword evidence="4" id="KW-1185">Reference proteome</keyword>
<gene>
    <name evidence="3" type="ORF">JTE90_012867</name>
</gene>
<dbReference type="Proteomes" id="UP000827092">
    <property type="component" value="Unassembled WGS sequence"/>
</dbReference>
<dbReference type="AlphaFoldDB" id="A0AAV6UPK9"/>
<feature type="chain" id="PRO_5043708983" description="C-type lectin domain-containing protein" evidence="1">
    <location>
        <begin position="23"/>
        <end position="301"/>
    </location>
</feature>
<evidence type="ECO:0000313" key="4">
    <source>
        <dbReference type="Proteomes" id="UP000827092"/>
    </source>
</evidence>
<sequence>MGFLSVLFIVYHLNVFLIRAEGNCPEKLPTEIDGICYKLNTDLMKFKDAKDNCPKLHSSAIMANNLLQIPEKLAHGITDVISTKISKTSFWIGFKMEDRSMSKAKEDRDWTFDYDDETVVEKDFELWAESPREAGLTCAIINGSNSFDVSAVDCGGARLPVVCTRAKGSACLDDVKPYLPYGDYCIAPISAPLEYNKIHGACHPDKPSPIKSQKMKEYVVNAVLNSFIAMTCIEKYDGVFCNTGTCTDTWATENPGMLRLCRTSLKFTDREMRTLSCELLSSSLCYILGDGNSKGNSSTFD</sequence>
<dbReference type="InterPro" id="IPR016186">
    <property type="entry name" value="C-type_lectin-like/link_sf"/>
</dbReference>
<evidence type="ECO:0000259" key="2">
    <source>
        <dbReference type="PROSITE" id="PS50041"/>
    </source>
</evidence>
<dbReference type="InterPro" id="IPR001304">
    <property type="entry name" value="C-type_lectin-like"/>
</dbReference>
<dbReference type="CDD" id="cd00037">
    <property type="entry name" value="CLECT"/>
    <property type="match status" value="1"/>
</dbReference>
<name>A0AAV6UPK9_9ARAC</name>
<evidence type="ECO:0000256" key="1">
    <source>
        <dbReference type="SAM" id="SignalP"/>
    </source>
</evidence>
<reference evidence="3 4" key="1">
    <citation type="journal article" date="2022" name="Nat. Ecol. Evol.">
        <title>A masculinizing supergene underlies an exaggerated male reproductive morph in a spider.</title>
        <authorList>
            <person name="Hendrickx F."/>
            <person name="De Corte Z."/>
            <person name="Sonet G."/>
            <person name="Van Belleghem S.M."/>
            <person name="Kostlbacher S."/>
            <person name="Vangestel C."/>
        </authorList>
    </citation>
    <scope>NUCLEOTIDE SEQUENCE [LARGE SCALE GENOMIC DNA]</scope>
    <source>
        <strain evidence="3">W744_W776</strain>
    </source>
</reference>
<organism evidence="3 4">
    <name type="scientific">Oedothorax gibbosus</name>
    <dbReference type="NCBI Taxonomy" id="931172"/>
    <lineage>
        <taxon>Eukaryota</taxon>
        <taxon>Metazoa</taxon>
        <taxon>Ecdysozoa</taxon>
        <taxon>Arthropoda</taxon>
        <taxon>Chelicerata</taxon>
        <taxon>Arachnida</taxon>
        <taxon>Araneae</taxon>
        <taxon>Araneomorphae</taxon>
        <taxon>Entelegynae</taxon>
        <taxon>Araneoidea</taxon>
        <taxon>Linyphiidae</taxon>
        <taxon>Erigoninae</taxon>
        <taxon>Oedothorax</taxon>
    </lineage>
</organism>
<evidence type="ECO:0000313" key="3">
    <source>
        <dbReference type="EMBL" id="KAG8185531.1"/>
    </source>
</evidence>
<dbReference type="SUPFAM" id="SSF56436">
    <property type="entry name" value="C-type lectin-like"/>
    <property type="match status" value="1"/>
</dbReference>
<comment type="caution">
    <text evidence="3">The sequence shown here is derived from an EMBL/GenBank/DDBJ whole genome shotgun (WGS) entry which is preliminary data.</text>
</comment>
<proteinExistence type="predicted"/>
<feature type="signal peptide" evidence="1">
    <location>
        <begin position="1"/>
        <end position="22"/>
    </location>
</feature>
<keyword evidence="1" id="KW-0732">Signal</keyword>
<dbReference type="EMBL" id="JAFNEN010000333">
    <property type="protein sequence ID" value="KAG8185531.1"/>
    <property type="molecule type" value="Genomic_DNA"/>
</dbReference>
<feature type="domain" description="C-type lectin" evidence="2">
    <location>
        <begin position="32"/>
        <end position="172"/>
    </location>
</feature>
<dbReference type="Gene3D" id="3.10.100.10">
    <property type="entry name" value="Mannose-Binding Protein A, subunit A"/>
    <property type="match status" value="1"/>
</dbReference>
<accession>A0AAV6UPK9</accession>
<dbReference type="PROSITE" id="PS50041">
    <property type="entry name" value="C_TYPE_LECTIN_2"/>
    <property type="match status" value="1"/>
</dbReference>
<protein>
    <recommendedName>
        <fullName evidence="2">C-type lectin domain-containing protein</fullName>
    </recommendedName>
</protein>